<dbReference type="Proteomes" id="UP000570361">
    <property type="component" value="Unassembled WGS sequence"/>
</dbReference>
<evidence type="ECO:0008006" key="9">
    <source>
        <dbReference type="Google" id="ProtNLM"/>
    </source>
</evidence>
<dbReference type="InterPro" id="IPR008929">
    <property type="entry name" value="Chondroitin_lyas"/>
</dbReference>
<gene>
    <name evidence="7" type="ORF">FHS18_002275</name>
</gene>
<keyword evidence="3" id="KW-0574">Periplasm</keyword>
<dbReference type="AlphaFoldDB" id="A0A7W5AWP9"/>
<evidence type="ECO:0000313" key="8">
    <source>
        <dbReference type="Proteomes" id="UP000570361"/>
    </source>
</evidence>
<evidence type="ECO:0000259" key="6">
    <source>
        <dbReference type="Pfam" id="PF16889"/>
    </source>
</evidence>
<keyword evidence="2" id="KW-0732">Signal</keyword>
<feature type="domain" description="Heparinase II/III-like C-terminal" evidence="5">
    <location>
        <begin position="369"/>
        <end position="595"/>
    </location>
</feature>
<dbReference type="InterPro" id="IPR031680">
    <property type="entry name" value="Hepar_II_III_N"/>
</dbReference>
<dbReference type="Pfam" id="PF16889">
    <property type="entry name" value="Hepar_II_III_N"/>
    <property type="match status" value="1"/>
</dbReference>
<dbReference type="Gene3D" id="1.50.10.100">
    <property type="entry name" value="Chondroitin AC/alginate lyase"/>
    <property type="match status" value="1"/>
</dbReference>
<evidence type="ECO:0000256" key="2">
    <source>
        <dbReference type="ARBA" id="ARBA00022729"/>
    </source>
</evidence>
<comment type="caution">
    <text evidence="7">The sequence shown here is derived from an EMBL/GenBank/DDBJ whole genome shotgun (WGS) entry which is preliminary data.</text>
</comment>
<reference evidence="7 8" key="1">
    <citation type="submission" date="2020-08" db="EMBL/GenBank/DDBJ databases">
        <title>Genomic Encyclopedia of Type Strains, Phase III (KMG-III): the genomes of soil and plant-associated and newly described type strains.</title>
        <authorList>
            <person name="Whitman W."/>
        </authorList>
    </citation>
    <scope>NUCLEOTIDE SEQUENCE [LARGE SCALE GENOMIC DNA]</scope>
    <source>
        <strain evidence="7 8">CECT 5862</strain>
    </source>
</reference>
<dbReference type="EMBL" id="JACHXK010000004">
    <property type="protein sequence ID" value="MBB3110208.1"/>
    <property type="molecule type" value="Genomic_DNA"/>
</dbReference>
<dbReference type="RefSeq" id="WP_183600016.1">
    <property type="nucleotide sequence ID" value="NZ_JACHXK010000004.1"/>
</dbReference>
<dbReference type="PANTHER" id="PTHR39210">
    <property type="entry name" value="HEPARIN-SULFATE LYASE"/>
    <property type="match status" value="1"/>
</dbReference>
<proteinExistence type="predicted"/>
<evidence type="ECO:0000259" key="5">
    <source>
        <dbReference type="Pfam" id="PF07940"/>
    </source>
</evidence>
<dbReference type="Gene3D" id="2.70.98.70">
    <property type="match status" value="1"/>
</dbReference>
<dbReference type="GO" id="GO:0016829">
    <property type="term" value="F:lyase activity"/>
    <property type="evidence" value="ECO:0007669"/>
    <property type="project" value="UniProtKB-KW"/>
</dbReference>
<keyword evidence="4" id="KW-0456">Lyase</keyword>
<evidence type="ECO:0000256" key="3">
    <source>
        <dbReference type="ARBA" id="ARBA00022764"/>
    </source>
</evidence>
<evidence type="ECO:0000313" key="7">
    <source>
        <dbReference type="EMBL" id="MBB3110208.1"/>
    </source>
</evidence>
<name>A0A7W5AWP9_9BACL</name>
<protein>
    <recommendedName>
        <fullName evidence="9">Heparinase II/III-like protein</fullName>
    </recommendedName>
</protein>
<keyword evidence="8" id="KW-1185">Reference proteome</keyword>
<accession>A0A7W5AWP9</accession>
<evidence type="ECO:0000256" key="4">
    <source>
        <dbReference type="ARBA" id="ARBA00023239"/>
    </source>
</evidence>
<dbReference type="InterPro" id="IPR012480">
    <property type="entry name" value="Hepar_II_III_C"/>
</dbReference>
<feature type="domain" description="Heparin-sulfate lyase N-terminal" evidence="6">
    <location>
        <begin position="59"/>
        <end position="323"/>
    </location>
</feature>
<evidence type="ECO:0000256" key="1">
    <source>
        <dbReference type="ARBA" id="ARBA00004418"/>
    </source>
</evidence>
<dbReference type="PANTHER" id="PTHR39210:SF1">
    <property type="entry name" value="HEPARIN-SULFATE LYASE"/>
    <property type="match status" value="1"/>
</dbReference>
<dbReference type="Pfam" id="PF07940">
    <property type="entry name" value="Hepar_II_III_C"/>
    <property type="match status" value="1"/>
</dbReference>
<comment type="subcellular location">
    <subcellularLocation>
        <location evidence="1">Periplasm</location>
    </subcellularLocation>
</comment>
<sequence>MKNEQERRLADAIDVELWQMNRSSARMFLHIEELDEVASYYKSHYADQVRHILETAGRVLRHEFQFRGTWDMERTSVPVQFGERIDWNHIPSDDIEWLYMLNRHGYWVELGEAYLFTGDERYAREVCEQMTDWIERNPVPEEMTIQGSGAWRTIEAGLRCVNWVKARTFIARSPHWTEEMEARMLLALHDHAEYLCRCDNGWKRMSNWGVIENTGLLAAALAAPFNRSAEWMKLCVERLQDTARLQIMPDGIHWEQSPLYHNEVLICYLEALILGRNHGIAFDPEFLERVRSMAHANVYWTKPDHHQLLKGDSDDNDVRDVLTAAAIYYQDPILKSRGYSNIDAFSLSLYGMAAIDSYDRIDAALPDLASHAFHSGGHYTMRSDWQDEALFLCMSCGPLGGGHGHADLLHIDVHAYGRTLLTDLGRYNYSEATPLRKELKRSTAHNTTIVDDQDFTVYADTWSYERIASPMSACWRSEEAFDYAEASHDGYLELDDPVRPKRQILFVKPGFWVLMDTFAAKGEHAYEQRFHFAPGEVQLDPDTGICRTRNADEGNLLIMPLGAEDGESLLESCHYSTEYNRVEESQAVIYRRNGSGFTSMIQLLYPLKPGDTSIPTAANVEVRTYLGEPVDRHHAEAVQVTEPVTGDTYVLLVSHRVPALSSMSYVVDGIQVFGQVVLIRKRGGKKQVMVVK</sequence>
<dbReference type="SUPFAM" id="SSF48230">
    <property type="entry name" value="Chondroitin AC/alginate lyase"/>
    <property type="match status" value="1"/>
</dbReference>
<dbReference type="GO" id="GO:0042597">
    <property type="term" value="C:periplasmic space"/>
    <property type="evidence" value="ECO:0007669"/>
    <property type="project" value="UniProtKB-SubCell"/>
</dbReference>
<organism evidence="7 8">
    <name type="scientific">Paenibacillus phyllosphaerae</name>
    <dbReference type="NCBI Taxonomy" id="274593"/>
    <lineage>
        <taxon>Bacteria</taxon>
        <taxon>Bacillati</taxon>
        <taxon>Bacillota</taxon>
        <taxon>Bacilli</taxon>
        <taxon>Bacillales</taxon>
        <taxon>Paenibacillaceae</taxon>
        <taxon>Paenibacillus</taxon>
    </lineage>
</organism>